<dbReference type="Gene3D" id="3.40.50.720">
    <property type="entry name" value="NAD(P)-binding Rossmann-like Domain"/>
    <property type="match status" value="1"/>
</dbReference>
<feature type="domain" description="NmrA-like" evidence="4">
    <location>
        <begin position="3"/>
        <end position="261"/>
    </location>
</feature>
<keyword evidence="6" id="KW-1185">Reference proteome</keyword>
<dbReference type="AlphaFoldDB" id="A0A9P9DIX9"/>
<evidence type="ECO:0000313" key="5">
    <source>
        <dbReference type="EMBL" id="KAH7120008.1"/>
    </source>
</evidence>
<keyword evidence="3" id="KW-0560">Oxidoreductase</keyword>
<evidence type="ECO:0000313" key="6">
    <source>
        <dbReference type="Proteomes" id="UP000700596"/>
    </source>
</evidence>
<dbReference type="OrthoDB" id="10000533at2759"/>
<protein>
    <recommendedName>
        <fullName evidence="4">NmrA-like domain-containing protein</fullName>
    </recommendedName>
</protein>
<dbReference type="InterPro" id="IPR051609">
    <property type="entry name" value="NmrA/Isoflavone_reductase-like"/>
</dbReference>
<proteinExistence type="inferred from homology"/>
<dbReference type="Proteomes" id="UP000700596">
    <property type="component" value="Unassembled WGS sequence"/>
</dbReference>
<keyword evidence="2" id="KW-0521">NADP</keyword>
<dbReference type="Gene3D" id="3.90.25.10">
    <property type="entry name" value="UDP-galactose 4-epimerase, domain 1"/>
    <property type="match status" value="1"/>
</dbReference>
<name>A0A9P9DIX9_9PLEO</name>
<dbReference type="Pfam" id="PF05368">
    <property type="entry name" value="NmrA"/>
    <property type="match status" value="1"/>
</dbReference>
<gene>
    <name evidence="5" type="ORF">B0J11DRAFT_73474</name>
</gene>
<evidence type="ECO:0000256" key="1">
    <source>
        <dbReference type="ARBA" id="ARBA00005725"/>
    </source>
</evidence>
<evidence type="ECO:0000259" key="4">
    <source>
        <dbReference type="Pfam" id="PF05368"/>
    </source>
</evidence>
<comment type="similarity">
    <text evidence="1">Belongs to the NmrA-type oxidoreductase family. Isoflavone reductase subfamily.</text>
</comment>
<sequence length="313" mass="34104">MSSSVVAVAGGTGNLGRAIVEALVASKKFQVFILGREANEAKSAEIGAKILATDYSSVESVTKVLEDNKIDTVISTLGSFAGPDPEHTLIKASDASSVTKRYIPSTWGISYTPETISIFKLGAAKLSFFSLLASTSLQHTSVVTGYFLDYWCIPKVPSYLRPVTLVIDIPNRTAAIPGSGNVPVVFTHSFDIAKFIPRLLAEKEWEAESFIVGDRLTLNEFLALAEEVTGEKFSTTHDSVEKLEQGQLTELPGHKEMYAAFPKEMLQGLLAAFGLLFEKGQFEFKGARTLNEKFGDVKVRGVKEVLEKAWGRE</sequence>
<reference evidence="5" key="1">
    <citation type="journal article" date="2021" name="Nat. Commun.">
        <title>Genetic determinants of endophytism in the Arabidopsis root mycobiome.</title>
        <authorList>
            <person name="Mesny F."/>
            <person name="Miyauchi S."/>
            <person name="Thiergart T."/>
            <person name="Pickel B."/>
            <person name="Atanasova L."/>
            <person name="Karlsson M."/>
            <person name="Huettel B."/>
            <person name="Barry K.W."/>
            <person name="Haridas S."/>
            <person name="Chen C."/>
            <person name="Bauer D."/>
            <person name="Andreopoulos W."/>
            <person name="Pangilinan J."/>
            <person name="LaButti K."/>
            <person name="Riley R."/>
            <person name="Lipzen A."/>
            <person name="Clum A."/>
            <person name="Drula E."/>
            <person name="Henrissat B."/>
            <person name="Kohler A."/>
            <person name="Grigoriev I.V."/>
            <person name="Martin F.M."/>
            <person name="Hacquard S."/>
        </authorList>
    </citation>
    <scope>NUCLEOTIDE SEQUENCE</scope>
    <source>
        <strain evidence="5">MPI-CAGE-CH-0243</strain>
    </source>
</reference>
<evidence type="ECO:0000256" key="3">
    <source>
        <dbReference type="ARBA" id="ARBA00023002"/>
    </source>
</evidence>
<dbReference type="SUPFAM" id="SSF51735">
    <property type="entry name" value="NAD(P)-binding Rossmann-fold domains"/>
    <property type="match status" value="1"/>
</dbReference>
<dbReference type="PANTHER" id="PTHR47706">
    <property type="entry name" value="NMRA-LIKE FAMILY PROTEIN"/>
    <property type="match status" value="1"/>
</dbReference>
<dbReference type="InterPro" id="IPR008030">
    <property type="entry name" value="NmrA-like"/>
</dbReference>
<dbReference type="GO" id="GO:0016491">
    <property type="term" value="F:oxidoreductase activity"/>
    <property type="evidence" value="ECO:0007669"/>
    <property type="project" value="UniProtKB-KW"/>
</dbReference>
<evidence type="ECO:0000256" key="2">
    <source>
        <dbReference type="ARBA" id="ARBA00022857"/>
    </source>
</evidence>
<dbReference type="PANTHER" id="PTHR47706:SF4">
    <property type="entry name" value="NMRA-LIKE DOMAIN-CONTAINING PROTEIN"/>
    <property type="match status" value="1"/>
</dbReference>
<comment type="caution">
    <text evidence="5">The sequence shown here is derived from an EMBL/GenBank/DDBJ whole genome shotgun (WGS) entry which is preliminary data.</text>
</comment>
<dbReference type="InterPro" id="IPR036291">
    <property type="entry name" value="NAD(P)-bd_dom_sf"/>
</dbReference>
<dbReference type="EMBL" id="JAGMWT010000011">
    <property type="protein sequence ID" value="KAH7120008.1"/>
    <property type="molecule type" value="Genomic_DNA"/>
</dbReference>
<organism evidence="5 6">
    <name type="scientific">Dendryphion nanum</name>
    <dbReference type="NCBI Taxonomy" id="256645"/>
    <lineage>
        <taxon>Eukaryota</taxon>
        <taxon>Fungi</taxon>
        <taxon>Dikarya</taxon>
        <taxon>Ascomycota</taxon>
        <taxon>Pezizomycotina</taxon>
        <taxon>Dothideomycetes</taxon>
        <taxon>Pleosporomycetidae</taxon>
        <taxon>Pleosporales</taxon>
        <taxon>Torulaceae</taxon>
        <taxon>Dendryphion</taxon>
    </lineage>
</organism>
<accession>A0A9P9DIX9</accession>